<proteinExistence type="predicted"/>
<evidence type="ECO:0000313" key="1">
    <source>
        <dbReference type="EMBL" id="OWZ14370.1"/>
    </source>
</evidence>
<gene>
    <name evidence="1" type="ORF">PHMEG_00012166</name>
</gene>
<protein>
    <recommendedName>
        <fullName evidence="3">Eukaryotic/viral aspartic protease</fullName>
    </recommendedName>
</protein>
<accession>A0A225WC09</accession>
<evidence type="ECO:0008006" key="3">
    <source>
        <dbReference type="Google" id="ProtNLM"/>
    </source>
</evidence>
<dbReference type="AlphaFoldDB" id="A0A225WC09"/>
<reference evidence="2" key="1">
    <citation type="submission" date="2017-03" db="EMBL/GenBank/DDBJ databases">
        <title>Phytopthora megakarya and P. palmivora, two closely related causual agents of cacao black pod achieved similar genome size and gene model numbers by different mechanisms.</title>
        <authorList>
            <person name="Ali S."/>
            <person name="Shao J."/>
            <person name="Larry D.J."/>
            <person name="Kronmiller B."/>
            <person name="Shen D."/>
            <person name="Strem M.D."/>
            <person name="Melnick R.L."/>
            <person name="Guiltinan M.J."/>
            <person name="Tyler B.M."/>
            <person name="Meinhardt L.W."/>
            <person name="Bailey B.A."/>
        </authorList>
    </citation>
    <scope>NUCLEOTIDE SEQUENCE [LARGE SCALE GENOMIC DNA]</scope>
    <source>
        <strain evidence="2">zdho120</strain>
    </source>
</reference>
<name>A0A225WC09_9STRA</name>
<dbReference type="EMBL" id="NBNE01001353">
    <property type="protein sequence ID" value="OWZ14370.1"/>
    <property type="molecule type" value="Genomic_DNA"/>
</dbReference>
<evidence type="ECO:0000313" key="2">
    <source>
        <dbReference type="Proteomes" id="UP000198211"/>
    </source>
</evidence>
<comment type="caution">
    <text evidence="1">The sequence shown here is derived from an EMBL/GenBank/DDBJ whole genome shotgun (WGS) entry which is preliminary data.</text>
</comment>
<dbReference type="OrthoDB" id="84413at2759"/>
<sequence length="168" mass="19478">MSLLRGWKLLAFWVTNKFGNVIDFVVSRDYKQHRRYRALNKKPHDAARRTEHPKAGEDCGVPTVNIYGSITRSVSRLRETSFSMQMIPPSKITGMLHHEKAVLRLDTGAEISIVDTAFPRTVWCFFDSNQIQDWVRIEDNVYSPERRIRIKVALAEALIYFSTYGLMI</sequence>
<organism evidence="1 2">
    <name type="scientific">Phytophthora megakarya</name>
    <dbReference type="NCBI Taxonomy" id="4795"/>
    <lineage>
        <taxon>Eukaryota</taxon>
        <taxon>Sar</taxon>
        <taxon>Stramenopiles</taxon>
        <taxon>Oomycota</taxon>
        <taxon>Peronosporomycetes</taxon>
        <taxon>Peronosporales</taxon>
        <taxon>Peronosporaceae</taxon>
        <taxon>Phytophthora</taxon>
    </lineage>
</organism>
<keyword evidence="2" id="KW-1185">Reference proteome</keyword>
<dbReference type="Proteomes" id="UP000198211">
    <property type="component" value="Unassembled WGS sequence"/>
</dbReference>